<keyword evidence="3 5" id="KW-0649">Protein kinase inhibitor</keyword>
<reference evidence="8 9" key="1">
    <citation type="submission" date="2023-12" db="EMBL/GenBank/DDBJ databases">
        <title>A high-quality genome assembly for Dillenia turbinata (Dilleniales).</title>
        <authorList>
            <person name="Chanderbali A."/>
        </authorList>
    </citation>
    <scope>NUCLEOTIDE SEQUENCE [LARGE SCALE GENOMIC DNA]</scope>
    <source>
        <strain evidence="8">LSX21</strain>
        <tissue evidence="8">Leaf</tissue>
    </source>
</reference>
<accession>A0AAN8YVB8</accession>
<dbReference type="GO" id="GO:0051726">
    <property type="term" value="P:regulation of cell cycle"/>
    <property type="evidence" value="ECO:0007669"/>
    <property type="project" value="InterPro"/>
</dbReference>
<evidence type="ECO:0000313" key="8">
    <source>
        <dbReference type="EMBL" id="KAK6916469.1"/>
    </source>
</evidence>
<feature type="domain" description="Cyclin-dependent kinase inhibitor" evidence="7">
    <location>
        <begin position="161"/>
        <end position="205"/>
    </location>
</feature>
<keyword evidence="9" id="KW-1185">Reference proteome</keyword>
<dbReference type="Gene3D" id="4.10.365.10">
    <property type="entry name" value="p27"/>
    <property type="match status" value="1"/>
</dbReference>
<evidence type="ECO:0000259" key="7">
    <source>
        <dbReference type="Pfam" id="PF02234"/>
    </source>
</evidence>
<organism evidence="8 9">
    <name type="scientific">Dillenia turbinata</name>
    <dbReference type="NCBI Taxonomy" id="194707"/>
    <lineage>
        <taxon>Eukaryota</taxon>
        <taxon>Viridiplantae</taxon>
        <taxon>Streptophyta</taxon>
        <taxon>Embryophyta</taxon>
        <taxon>Tracheophyta</taxon>
        <taxon>Spermatophyta</taxon>
        <taxon>Magnoliopsida</taxon>
        <taxon>eudicotyledons</taxon>
        <taxon>Gunneridae</taxon>
        <taxon>Pentapetalae</taxon>
        <taxon>Dilleniales</taxon>
        <taxon>Dilleniaceae</taxon>
        <taxon>Dillenia</taxon>
    </lineage>
</organism>
<feature type="compositionally biased region" description="Low complexity" evidence="6">
    <location>
        <begin position="68"/>
        <end position="96"/>
    </location>
</feature>
<dbReference type="InterPro" id="IPR003175">
    <property type="entry name" value="CDI_dom"/>
</dbReference>
<dbReference type="GO" id="GO:0004861">
    <property type="term" value="F:cyclin-dependent protein serine/threonine kinase inhibitor activity"/>
    <property type="evidence" value="ECO:0007669"/>
    <property type="project" value="UniProtKB-UniRule"/>
</dbReference>
<evidence type="ECO:0000256" key="6">
    <source>
        <dbReference type="SAM" id="MobiDB-lite"/>
    </source>
</evidence>
<dbReference type="PANTHER" id="PTHR46776">
    <property type="entry name" value="CYCLIN-DEPENDENT KINASE INHIBITOR 4-RELATED"/>
    <property type="match status" value="1"/>
</dbReference>
<proteinExistence type="inferred from homology"/>
<keyword evidence="4" id="KW-0131">Cell cycle</keyword>
<dbReference type="AlphaFoldDB" id="A0AAN8YVB8"/>
<evidence type="ECO:0000256" key="5">
    <source>
        <dbReference type="PIRNR" id="PIRNR017811"/>
    </source>
</evidence>
<evidence type="ECO:0000256" key="3">
    <source>
        <dbReference type="ARBA" id="ARBA00023013"/>
    </source>
</evidence>
<comment type="subcellular location">
    <subcellularLocation>
        <location evidence="1">Nucleus</location>
        <location evidence="1">Nucleoplasm</location>
    </subcellularLocation>
</comment>
<gene>
    <name evidence="8" type="ORF">RJ641_019330</name>
</gene>
<dbReference type="EMBL" id="JBAMMX010000024">
    <property type="protein sequence ID" value="KAK6916469.1"/>
    <property type="molecule type" value="Genomic_DNA"/>
</dbReference>
<feature type="region of interest" description="Disordered" evidence="6">
    <location>
        <begin position="110"/>
        <end position="147"/>
    </location>
</feature>
<protein>
    <recommendedName>
        <fullName evidence="5">Cyclin-dependent kinase inhibitor</fullName>
    </recommendedName>
</protein>
<evidence type="ECO:0000313" key="9">
    <source>
        <dbReference type="Proteomes" id="UP001370490"/>
    </source>
</evidence>
<feature type="compositionally biased region" description="Acidic residues" evidence="6">
    <location>
        <begin position="19"/>
        <end position="28"/>
    </location>
</feature>
<dbReference type="InterPro" id="IPR044275">
    <property type="entry name" value="KRP"/>
</dbReference>
<dbReference type="Proteomes" id="UP001370490">
    <property type="component" value="Unassembled WGS sequence"/>
</dbReference>
<evidence type="ECO:0000256" key="2">
    <source>
        <dbReference type="ARBA" id="ARBA00010274"/>
    </source>
</evidence>
<name>A0AAN8YVB8_9MAGN</name>
<comment type="similarity">
    <text evidence="2 5">Belongs to the CDI family. ICK/KRP subfamily.</text>
</comment>
<feature type="compositionally biased region" description="Low complexity" evidence="6">
    <location>
        <begin position="43"/>
        <end position="60"/>
    </location>
</feature>
<dbReference type="PIRSF" id="PIRSF017811">
    <property type="entry name" value="CDK_inhib_pln"/>
    <property type="match status" value="1"/>
</dbReference>
<sequence>MKKCNKRHRAELEAASTMEEVEEEEDDDHTPRMREKKKRRISSSDYELSTSSSLQTLLLRKTTENDKNSSSQSSAVNSVHNSLSSSSPCSSNDSNSNELVIHSLRSVDLKSEGMEIQQSKSRERDSRETTPVSDLCVPDEMDSTAEKSNRHILRSSAAAKMPSTAEIEEFFASAEKLEQKRFIDKYNYDIVKDVPLQGRFQWVRLKP</sequence>
<dbReference type="InterPro" id="IPR044898">
    <property type="entry name" value="CDI_dom_sf"/>
</dbReference>
<evidence type="ECO:0000256" key="1">
    <source>
        <dbReference type="ARBA" id="ARBA00004642"/>
    </source>
</evidence>
<comment type="caution">
    <text evidence="8">The sequence shown here is derived from an EMBL/GenBank/DDBJ whole genome shotgun (WGS) entry which is preliminary data.</text>
</comment>
<feature type="region of interest" description="Disordered" evidence="6">
    <location>
        <begin position="1"/>
        <end position="96"/>
    </location>
</feature>
<dbReference type="GO" id="GO:0005654">
    <property type="term" value="C:nucleoplasm"/>
    <property type="evidence" value="ECO:0007669"/>
    <property type="project" value="UniProtKB-SubCell"/>
</dbReference>
<evidence type="ECO:0000256" key="4">
    <source>
        <dbReference type="ARBA" id="ARBA00023306"/>
    </source>
</evidence>
<dbReference type="Pfam" id="PF02234">
    <property type="entry name" value="CDI"/>
    <property type="match status" value="1"/>
</dbReference>